<evidence type="ECO:0008006" key="6">
    <source>
        <dbReference type="Google" id="ProtNLM"/>
    </source>
</evidence>
<dbReference type="Pfam" id="PF07635">
    <property type="entry name" value="PSCyt1"/>
    <property type="match status" value="1"/>
</dbReference>
<dbReference type="Pfam" id="PF07583">
    <property type="entry name" value="PSCyt2"/>
    <property type="match status" value="1"/>
</dbReference>
<gene>
    <name evidence="4" type="ORF">Rhal01_00107</name>
</gene>
<proteinExistence type="predicted"/>
<dbReference type="InterPro" id="IPR011429">
    <property type="entry name" value="Cyt_c_Planctomycete-type"/>
</dbReference>
<accession>A0ABP9UX73</accession>
<evidence type="ECO:0000259" key="1">
    <source>
        <dbReference type="Pfam" id="PF07583"/>
    </source>
</evidence>
<dbReference type="Proteomes" id="UP001424741">
    <property type="component" value="Unassembled WGS sequence"/>
</dbReference>
<evidence type="ECO:0000313" key="5">
    <source>
        <dbReference type="Proteomes" id="UP001424741"/>
    </source>
</evidence>
<dbReference type="InterPro" id="IPR011444">
    <property type="entry name" value="DUF1549"/>
</dbReference>
<feature type="domain" description="DUF1553" evidence="2">
    <location>
        <begin position="656"/>
        <end position="912"/>
    </location>
</feature>
<dbReference type="RefSeq" id="WP_346187015.1">
    <property type="nucleotide sequence ID" value="NZ_BAABRL010000001.1"/>
</dbReference>
<feature type="domain" description="Cytochrome C Planctomycete-type" evidence="3">
    <location>
        <begin position="40"/>
        <end position="96"/>
    </location>
</feature>
<dbReference type="InterPro" id="IPR022655">
    <property type="entry name" value="DUF1553"/>
</dbReference>
<feature type="domain" description="DUF1549" evidence="1">
    <location>
        <begin position="152"/>
        <end position="357"/>
    </location>
</feature>
<comment type="caution">
    <text evidence="4">The sequence shown here is derived from an EMBL/GenBank/DDBJ whole genome shotgun (WGS) entry which is preliminary data.</text>
</comment>
<name>A0ABP9UX73_9BACT</name>
<evidence type="ECO:0000313" key="4">
    <source>
        <dbReference type="EMBL" id="GAA5493954.1"/>
    </source>
</evidence>
<keyword evidence="5" id="KW-1185">Reference proteome</keyword>
<sequence length="956" mass="106848">MPQSIISTTLATLTLVTATSLAQEKISFNEHIRPILNSKCTKCHGGAKADGDLSLIYREEALGKGKSGKTIIVPGKPDESELFRRIITDDLDDKMPLQKGDHAEPPLPPEEVALIKKWIEQGAEWEEHWAYVKPKKEKLPNLKHADWSKTGMDQYVLAKLEAEGLAPSPEADKAQWLRRASLDIIGLPPTPEELESFVADQSVEAYEKQVDRLLASPHFGERWASIWMDLARYADTMGYEKDPHRNIWPYRDYLIRSFNDDKPYNIFVQEQLAGDLMPSPTSDQLLATAFHRNTQTNTEGGTDDEEFRVASTIDRVNTTWTALQGLTFGCIQCHAHPYEPIPHGDYYRFYAFFNSTEDADLNNDYPHFKIANDLKQRDETASLYTQLTPLREKINQPGQKAIAQDKGWQPLNYLDVKTSSGKLSPYPNGELRTSGTLAIHTDFTLKAEAQNFSALKVTIIPETENPAELPERGSVLSHIKIQKLKVDGKAEDIKLAYAFADTITGPYDPLDSLRGGASGFGGYPKLFTERSVVFVPSSPVSFEPGERLNVIIQNKASTTGNQATTLRRFQVHTSTSPVWTELISTEEHKQSTAKLNHLKKQYNSIKGTNVPVIQQRPESAKRETRLFIGGLWLNKGDLYTEGVPELLNRYKAPASNRLEMAKWITSEENPLTSRVMANRIFSEFFGRGIVSTLGDFGSTGVAPTNLPLLDYLAVEFQGTHQWSIKSLIREMALSATYRQDNKASKELAKDDPSNLLLARGPRTRLNAEMVRDNALSISGLLTPTQLGPSVMPPQPNGIWQTVYSGSKWNTAEGPNRYRRGVYTYWKRTSPYPSMITFDAPARDLCSAQRIPTNTPLHALITLNDPVYLECSKALAKRMVNEGGASLETQIRHGYKLATCQEASSRTVELLTQLHDQMLADFQANTENSKKIASSPEEAAKTVLANTIMNLDSALTK</sequence>
<dbReference type="EMBL" id="BAABRL010000001">
    <property type="protein sequence ID" value="GAA5493954.1"/>
    <property type="molecule type" value="Genomic_DNA"/>
</dbReference>
<dbReference type="PANTHER" id="PTHR35889:SF3">
    <property type="entry name" value="F-BOX DOMAIN-CONTAINING PROTEIN"/>
    <property type="match status" value="1"/>
</dbReference>
<protein>
    <recommendedName>
        <fullName evidence="6">DUF1549 domain-containing protein</fullName>
    </recommendedName>
</protein>
<dbReference type="PANTHER" id="PTHR35889">
    <property type="entry name" value="CYCLOINULO-OLIGOSACCHARIDE FRUCTANOTRANSFERASE-RELATED"/>
    <property type="match status" value="1"/>
</dbReference>
<organism evidence="4 5">
    <name type="scientific">Rubritalea halochordaticola</name>
    <dbReference type="NCBI Taxonomy" id="714537"/>
    <lineage>
        <taxon>Bacteria</taxon>
        <taxon>Pseudomonadati</taxon>
        <taxon>Verrucomicrobiota</taxon>
        <taxon>Verrucomicrobiia</taxon>
        <taxon>Verrucomicrobiales</taxon>
        <taxon>Rubritaleaceae</taxon>
        <taxon>Rubritalea</taxon>
    </lineage>
</organism>
<evidence type="ECO:0000259" key="3">
    <source>
        <dbReference type="Pfam" id="PF07635"/>
    </source>
</evidence>
<evidence type="ECO:0000259" key="2">
    <source>
        <dbReference type="Pfam" id="PF07587"/>
    </source>
</evidence>
<dbReference type="Pfam" id="PF07587">
    <property type="entry name" value="PSD1"/>
    <property type="match status" value="1"/>
</dbReference>
<reference evidence="4 5" key="1">
    <citation type="submission" date="2024-02" db="EMBL/GenBank/DDBJ databases">
        <title>Rubritalea halochordaticola NBRC 107102.</title>
        <authorList>
            <person name="Ichikawa N."/>
            <person name="Katano-Makiyama Y."/>
            <person name="Hidaka K."/>
        </authorList>
    </citation>
    <scope>NUCLEOTIDE SEQUENCE [LARGE SCALE GENOMIC DNA]</scope>
    <source>
        <strain evidence="4 5">NBRC 107102</strain>
    </source>
</reference>